<accession>U6MF35</accession>
<proteinExistence type="predicted"/>
<sequence length="1200" mass="132447">MEPCTEAEVKMLAHDWVGYFKDHYKGDSGVILLRNMRVMEDSGSIYTDFGVASESACTNESEYKGIFCRGLQPNCDEAVSLNKQDVSDYQCAHWCHDAHSNCKETQPSNSSPCFYEVQKTHPILQQCTVPLELEDKEQRDSNMVAGTVVITTEWKLVKFETAVSPNPVVFTGILNPLGTFAQVQVTGVSETGFHIRLALDHCRIGYAPAYAQVSWIAISEDSFSIPGSSISIRVATVEATVGESIDVLPGFKLHSSSPVVLTQIQDIPVNLPMTDIPYIRTIKVAASSTTIIVENTTALTKLAKIKGGWYNTVHYSEDHFGSRPPLIFGSVVVKDGDKTTLLVQRPIQSTSAKAIWNPRLYVISRDSCRDFVFEEVSVFFGTTLLMVLHVKDHFIPNCAGAKSKVGSATDADCVAECTALSDKCTPPLTWDCFVASASEELKAKCYVEPSVDTAQTTTTTTPPPIGASVHCRIVDMSSYLDIGWDVEAMSCSCPQGFSPCTQHQVEQDRAHWIQDISPWGMLCRTWDAVQPVARGFMQVASDLCTASSSIRWQQRELPLYSLDDVFLNGRINTSGYNQCVVDTPLVFCPSASLTTTTSTTAPTWDWPENADCLPGDWSECSLCRHSDWTEWSSCSEKLLDFGFSPVTTSYREKLVFAEAGGACSELNLREYDDSRCTGEGDNNAKTSIPASALQISSDIDAVADSEKWSEWSSCDAPCLLNGQKARRYKLSIKQDSTVEDVPLYHSCDDILPVHDIEEDREFCKEQCKRIIDSCLKESKLEGKTPLQCFAEYVTENQPVGGKCIYTQKLVKETTTPTCFPSFSRMNDDESSEFRFLDPKSPSMQCLCLTPDSIPCTATEVFESRQTTFAMTSSCPRQDADGATFDEGTPGTADSKLFFAAADSAKIFCPLSDSKNLKQQEYAATYSIFKSADEMNEYCANGLEAQHELSASTPYDITLDCTKLVPRTDSVSADECKEKCVKVKEACADSTVDYLSCIATKREVTGFNAECATKGTVFAGRGIVFCKLVPKDCAYSEWGEWSACSASCRSGVGGVEASYKTCRCPSYTRPCTLAEAEASRSLWNQNMMALCQEDSVAVIPLIDFGLFDCETRTFKESVVDFNDLTAEDQCSTDQFSSVFCVVAEDIETERRHMLITMLIMLFGGTIVGIAFVLWFIQHSVDVQKVLGLRGRYVELVNMVKE</sequence>
<evidence type="ECO:0000313" key="2">
    <source>
        <dbReference type="EMBL" id="CDJ61049.1"/>
    </source>
</evidence>
<dbReference type="AlphaFoldDB" id="U6MF35"/>
<protein>
    <recommendedName>
        <fullName evidence="4">Thrombospondin type 1 domain-containing protein</fullName>
    </recommendedName>
</protein>
<keyword evidence="3" id="KW-1185">Reference proteome</keyword>
<dbReference type="Gene3D" id="2.20.100.10">
    <property type="entry name" value="Thrombospondin type-1 (TSP1) repeat"/>
    <property type="match status" value="1"/>
</dbReference>
<keyword evidence="1" id="KW-1133">Transmembrane helix</keyword>
<organism evidence="2 3">
    <name type="scientific">Eimeria maxima</name>
    <name type="common">Coccidian parasite</name>
    <dbReference type="NCBI Taxonomy" id="5804"/>
    <lineage>
        <taxon>Eukaryota</taxon>
        <taxon>Sar</taxon>
        <taxon>Alveolata</taxon>
        <taxon>Apicomplexa</taxon>
        <taxon>Conoidasida</taxon>
        <taxon>Coccidia</taxon>
        <taxon>Eucoccidiorida</taxon>
        <taxon>Eimeriorina</taxon>
        <taxon>Eimeriidae</taxon>
        <taxon>Eimeria</taxon>
    </lineage>
</organism>
<reference evidence="2" key="2">
    <citation type="submission" date="2013-10" db="EMBL/GenBank/DDBJ databases">
        <authorList>
            <person name="Aslett M."/>
        </authorList>
    </citation>
    <scope>NUCLEOTIDE SEQUENCE [LARGE SCALE GENOMIC DNA]</scope>
    <source>
        <strain evidence="2">Weybridge</strain>
    </source>
</reference>
<name>U6MF35_EIMMA</name>
<dbReference type="InterPro" id="IPR036383">
    <property type="entry name" value="TSP1_rpt_sf"/>
</dbReference>
<dbReference type="OrthoDB" id="6090599at2759"/>
<dbReference type="VEuPathDB" id="ToxoDB:EMWEY_00008720"/>
<dbReference type="InterPro" id="IPR000884">
    <property type="entry name" value="TSP1_rpt"/>
</dbReference>
<feature type="transmembrane region" description="Helical" evidence="1">
    <location>
        <begin position="1152"/>
        <end position="1175"/>
    </location>
</feature>
<dbReference type="Proteomes" id="UP000030763">
    <property type="component" value="Unassembled WGS sequence"/>
</dbReference>
<keyword evidence="1" id="KW-0472">Membrane</keyword>
<evidence type="ECO:0000313" key="3">
    <source>
        <dbReference type="Proteomes" id="UP000030763"/>
    </source>
</evidence>
<reference evidence="2" key="1">
    <citation type="submission" date="2013-10" db="EMBL/GenBank/DDBJ databases">
        <title>Genomic analysis of the causative agents of coccidiosis in chickens.</title>
        <authorList>
            <person name="Reid A.J."/>
            <person name="Blake D."/>
            <person name="Billington K."/>
            <person name="Browne H."/>
            <person name="Dunn M."/>
            <person name="Hung S."/>
            <person name="Kawahara F."/>
            <person name="Miranda-Saavedra D."/>
            <person name="Mourier T."/>
            <person name="Nagra H."/>
            <person name="Otto T.D."/>
            <person name="Rawlings N."/>
            <person name="Sanchez A."/>
            <person name="Sanders M."/>
            <person name="Subramaniam C."/>
            <person name="Tay Y."/>
            <person name="Dear P."/>
            <person name="Doerig C."/>
            <person name="Gruber A."/>
            <person name="Parkinson J."/>
            <person name="Shirley M."/>
            <person name="Wan K.L."/>
            <person name="Berriman M."/>
            <person name="Tomley F."/>
            <person name="Pain A."/>
        </authorList>
    </citation>
    <scope>NUCLEOTIDE SEQUENCE [LARGE SCALE GENOMIC DNA]</scope>
    <source>
        <strain evidence="2">Weybridge</strain>
    </source>
</reference>
<dbReference type="SUPFAM" id="SSF82895">
    <property type="entry name" value="TSP-1 type 1 repeat"/>
    <property type="match status" value="1"/>
</dbReference>
<dbReference type="GeneID" id="25334858"/>
<evidence type="ECO:0000256" key="1">
    <source>
        <dbReference type="SAM" id="Phobius"/>
    </source>
</evidence>
<keyword evidence="1" id="KW-0812">Transmembrane</keyword>
<dbReference type="SMART" id="SM00209">
    <property type="entry name" value="TSP1"/>
    <property type="match status" value="2"/>
</dbReference>
<dbReference type="EMBL" id="HG721991">
    <property type="protein sequence ID" value="CDJ61049.1"/>
    <property type="molecule type" value="Genomic_DNA"/>
</dbReference>
<evidence type="ECO:0008006" key="4">
    <source>
        <dbReference type="Google" id="ProtNLM"/>
    </source>
</evidence>
<gene>
    <name evidence="2" type="ORF">EMWEY_00008720</name>
</gene>
<dbReference type="RefSeq" id="XP_013337699.1">
    <property type="nucleotide sequence ID" value="XM_013482245.1"/>
</dbReference>
<dbReference type="PROSITE" id="PS50092">
    <property type="entry name" value="TSP1"/>
    <property type="match status" value="1"/>
</dbReference>